<keyword evidence="5" id="KW-0119">Carbohydrate metabolism</keyword>
<evidence type="ECO:0000313" key="7">
    <source>
        <dbReference type="EMBL" id="RPF25869.1"/>
    </source>
</evidence>
<keyword evidence="4" id="KW-0460">Magnesium</keyword>
<comment type="caution">
    <text evidence="7">The sequence shown here is derived from an EMBL/GenBank/DDBJ whole genome shotgun (WGS) entry which is preliminary data.</text>
</comment>
<dbReference type="EMBL" id="RKRA01000001">
    <property type="protein sequence ID" value="RPF25869.1"/>
    <property type="molecule type" value="Genomic_DNA"/>
</dbReference>
<keyword evidence="3" id="KW-0378">Hydrolase</keyword>
<dbReference type="InterPro" id="IPR011330">
    <property type="entry name" value="Glyco_hydro/deAcase_b/a-brl"/>
</dbReference>
<dbReference type="Pfam" id="PF04794">
    <property type="entry name" value="YdjC"/>
    <property type="match status" value="1"/>
</dbReference>
<protein>
    <recommendedName>
        <fullName evidence="9">YdjC-like protein</fullName>
    </recommendedName>
</protein>
<name>A0A3N4YXE5_9MICO</name>
<accession>A0A3N4YXE5</accession>
<evidence type="ECO:0000256" key="1">
    <source>
        <dbReference type="ARBA" id="ARBA00001946"/>
    </source>
</evidence>
<dbReference type="PANTHER" id="PTHR31609:SF1">
    <property type="entry name" value="CARBOHYDRATE DEACETYLASE"/>
    <property type="match status" value="1"/>
</dbReference>
<feature type="compositionally biased region" description="Pro residues" evidence="6">
    <location>
        <begin position="15"/>
        <end position="26"/>
    </location>
</feature>
<dbReference type="SUPFAM" id="SSF88713">
    <property type="entry name" value="Glycoside hydrolase/deacetylase"/>
    <property type="match status" value="1"/>
</dbReference>
<gene>
    <name evidence="7" type="ORF">EDD32_0283</name>
</gene>
<dbReference type="Gene3D" id="3.20.20.370">
    <property type="entry name" value="Glycoside hydrolase/deacetylase"/>
    <property type="match status" value="1"/>
</dbReference>
<proteinExistence type="predicted"/>
<dbReference type="GO" id="GO:0046872">
    <property type="term" value="F:metal ion binding"/>
    <property type="evidence" value="ECO:0007669"/>
    <property type="project" value="UniProtKB-KW"/>
</dbReference>
<evidence type="ECO:0000256" key="6">
    <source>
        <dbReference type="SAM" id="MobiDB-lite"/>
    </source>
</evidence>
<evidence type="ECO:0008006" key="9">
    <source>
        <dbReference type="Google" id="ProtNLM"/>
    </source>
</evidence>
<evidence type="ECO:0000256" key="3">
    <source>
        <dbReference type="ARBA" id="ARBA00022801"/>
    </source>
</evidence>
<dbReference type="Proteomes" id="UP000280726">
    <property type="component" value="Unassembled WGS sequence"/>
</dbReference>
<dbReference type="GO" id="GO:0016787">
    <property type="term" value="F:hydrolase activity"/>
    <property type="evidence" value="ECO:0007669"/>
    <property type="project" value="UniProtKB-KW"/>
</dbReference>
<dbReference type="PANTHER" id="PTHR31609">
    <property type="entry name" value="YDJC DEACETYLASE FAMILY MEMBER"/>
    <property type="match status" value="1"/>
</dbReference>
<keyword evidence="2" id="KW-0479">Metal-binding</keyword>
<dbReference type="GO" id="GO:0005975">
    <property type="term" value="P:carbohydrate metabolic process"/>
    <property type="evidence" value="ECO:0007669"/>
    <property type="project" value="InterPro"/>
</dbReference>
<evidence type="ECO:0000313" key="8">
    <source>
        <dbReference type="Proteomes" id="UP000280726"/>
    </source>
</evidence>
<evidence type="ECO:0000256" key="5">
    <source>
        <dbReference type="ARBA" id="ARBA00023277"/>
    </source>
</evidence>
<organism evidence="7 8">
    <name type="scientific">Georgenia muralis</name>
    <dbReference type="NCBI Taxonomy" id="154117"/>
    <lineage>
        <taxon>Bacteria</taxon>
        <taxon>Bacillati</taxon>
        <taxon>Actinomycetota</taxon>
        <taxon>Actinomycetes</taxon>
        <taxon>Micrococcales</taxon>
        <taxon>Bogoriellaceae</taxon>
        <taxon>Georgenia</taxon>
    </lineage>
</organism>
<feature type="region of interest" description="Disordered" evidence="6">
    <location>
        <begin position="1"/>
        <end position="59"/>
    </location>
</feature>
<keyword evidence="8" id="KW-1185">Reference proteome</keyword>
<evidence type="ECO:0000256" key="2">
    <source>
        <dbReference type="ARBA" id="ARBA00022723"/>
    </source>
</evidence>
<dbReference type="InterPro" id="IPR006879">
    <property type="entry name" value="YdjC-like"/>
</dbReference>
<comment type="cofactor">
    <cofactor evidence="1">
        <name>Mg(2+)</name>
        <dbReference type="ChEBI" id="CHEBI:18420"/>
    </cofactor>
</comment>
<reference evidence="7 8" key="1">
    <citation type="submission" date="2018-11" db="EMBL/GenBank/DDBJ databases">
        <title>Sequencing the genomes of 1000 actinobacteria strains.</title>
        <authorList>
            <person name="Klenk H.-P."/>
        </authorList>
    </citation>
    <scope>NUCLEOTIDE SEQUENCE [LARGE SCALE GENOMIC DNA]</scope>
    <source>
        <strain evidence="7 8">DSM 14418</strain>
    </source>
</reference>
<dbReference type="GO" id="GO:0019213">
    <property type="term" value="F:deacetylase activity"/>
    <property type="evidence" value="ECO:0007669"/>
    <property type="project" value="TreeGrafter"/>
</dbReference>
<dbReference type="AlphaFoldDB" id="A0A3N4YXE5"/>
<sequence length="362" mass="38870">MVTGETRATGELPTPERPTPAGPGPRTPARRRLAPRLLTPGTLVPRTPASRAAGPRALVPPTLATHVEAARDRLPGWRLETRRALGRRLVITADDLGIDPETNAAIVDLLAAGHASAATLMPVAPAARDAVRQVLARAVPHPRLHVTLTGAREFAPWHPLAGPAVHSLTDDAGAFHVSAARVEREGDPDHVVHEMTAQLGWMHDEGLAPEVVDSHSGTLYGMHGRSFAEEAVRFAARHGLALRIPRRLGTAAVLGPRFRRDHARAVALADASGVPLPVAMVSCWLPGRLVLSYAQLRAAVLAQLRHLPAGTSELVVHPAPPGGAGRLVPAEGRKRVWELRLLRDPVLHRELWREGIEVVPSW</sequence>
<evidence type="ECO:0000256" key="4">
    <source>
        <dbReference type="ARBA" id="ARBA00022842"/>
    </source>
</evidence>